<dbReference type="InterPro" id="IPR009739">
    <property type="entry name" value="LprI-like_N"/>
</dbReference>
<reference evidence="3 4" key="1">
    <citation type="submission" date="2015-08" db="EMBL/GenBank/DDBJ databases">
        <title>Investigation of the bacterial diversity of lava forest soil.</title>
        <authorList>
            <person name="Lee J.S."/>
        </authorList>
    </citation>
    <scope>NUCLEOTIDE SEQUENCE [LARGE SCALE GENOMIC DNA]</scope>
    <source>
        <strain evidence="3 4">GJW-30</strain>
    </source>
</reference>
<keyword evidence="4" id="KW-1185">Reference proteome</keyword>
<dbReference type="RefSeq" id="WP_096358767.1">
    <property type="nucleotide sequence ID" value="NZ_AP014946.1"/>
</dbReference>
<organism evidence="3 4">
    <name type="scientific">Variibacter gotjawalensis</name>
    <dbReference type="NCBI Taxonomy" id="1333996"/>
    <lineage>
        <taxon>Bacteria</taxon>
        <taxon>Pseudomonadati</taxon>
        <taxon>Pseudomonadota</taxon>
        <taxon>Alphaproteobacteria</taxon>
        <taxon>Hyphomicrobiales</taxon>
        <taxon>Nitrobacteraceae</taxon>
        <taxon>Variibacter</taxon>
    </lineage>
</organism>
<dbReference type="KEGG" id="vgo:GJW-30_1_02042"/>
<feature type="domain" description="Lysozyme inhibitor LprI-like N-terminal" evidence="2">
    <location>
        <begin position="70"/>
        <end position="153"/>
    </location>
</feature>
<dbReference type="Pfam" id="PF07007">
    <property type="entry name" value="LprI"/>
    <property type="match status" value="1"/>
</dbReference>
<dbReference type="Gene3D" id="1.20.1270.180">
    <property type="match status" value="1"/>
</dbReference>
<evidence type="ECO:0000313" key="3">
    <source>
        <dbReference type="EMBL" id="BAT59509.1"/>
    </source>
</evidence>
<sequence>MKMLKLAVAMLAANLFPLASMALAQAPTPADVAVIDKCLKGAEESGGFGGECVGLVAHPCLKEAAGKNDDVAQKKVCGERELAIWTVKMSEALKKVLPAASKDMSKAVADSQKTFAASRDRFCIIFDRIEPGIYPGSASYCRLRETANRTLSLIVLGVAVNEH</sequence>
<gene>
    <name evidence="3" type="ORF">GJW-30_1_02042</name>
</gene>
<proteinExistence type="predicted"/>
<dbReference type="EMBL" id="AP014946">
    <property type="protein sequence ID" value="BAT59509.1"/>
    <property type="molecule type" value="Genomic_DNA"/>
</dbReference>
<dbReference type="OrthoDB" id="7340239at2"/>
<accession>A0A0S3PU58</accession>
<feature type="chain" id="PRO_5006615574" description="Lysozyme inhibitor LprI-like N-terminal domain-containing protein" evidence="1">
    <location>
        <begin position="25"/>
        <end position="163"/>
    </location>
</feature>
<evidence type="ECO:0000313" key="4">
    <source>
        <dbReference type="Proteomes" id="UP000236884"/>
    </source>
</evidence>
<evidence type="ECO:0000256" key="1">
    <source>
        <dbReference type="SAM" id="SignalP"/>
    </source>
</evidence>
<keyword evidence="1" id="KW-0732">Signal</keyword>
<dbReference type="AlphaFoldDB" id="A0A0S3PU58"/>
<protein>
    <recommendedName>
        <fullName evidence="2">Lysozyme inhibitor LprI-like N-terminal domain-containing protein</fullName>
    </recommendedName>
</protein>
<name>A0A0S3PU58_9BRAD</name>
<feature type="signal peptide" evidence="1">
    <location>
        <begin position="1"/>
        <end position="24"/>
    </location>
</feature>
<evidence type="ECO:0000259" key="2">
    <source>
        <dbReference type="Pfam" id="PF07007"/>
    </source>
</evidence>
<dbReference type="Proteomes" id="UP000236884">
    <property type="component" value="Chromosome"/>
</dbReference>